<feature type="compositionally biased region" description="Basic and acidic residues" evidence="1">
    <location>
        <begin position="203"/>
        <end position="218"/>
    </location>
</feature>
<accession>A0A165ERH7</accession>
<keyword evidence="2" id="KW-1133">Transmembrane helix</keyword>
<feature type="region of interest" description="Disordered" evidence="1">
    <location>
        <begin position="203"/>
        <end position="235"/>
    </location>
</feature>
<dbReference type="AlphaFoldDB" id="A0A165ERH7"/>
<dbReference type="InParanoid" id="A0A165ERH7"/>
<feature type="transmembrane region" description="Helical" evidence="2">
    <location>
        <begin position="12"/>
        <end position="32"/>
    </location>
</feature>
<keyword evidence="2" id="KW-0812">Transmembrane</keyword>
<evidence type="ECO:0000313" key="3">
    <source>
        <dbReference type="EMBL" id="KZT55387.1"/>
    </source>
</evidence>
<evidence type="ECO:0000256" key="2">
    <source>
        <dbReference type="SAM" id="Phobius"/>
    </source>
</evidence>
<sequence length="258" mass="27992">MEQPVAAKTVLRINPFVMVTCLALSSAIIALMDWCPVWTRLMPLPALAICAVPLPFAIHLCLPPSLAGGGGAAPSPAHLLTVGGLYPTYLEHFPRRILAQEDTVDISTYYSPAPGSIYTLAHMSVTWLGLSRTMITIMNWWSVLGGCVGRASPICRARQLCSAVLIRAAALRFWQVLIRLRGLGIFKELLEEREVEDLEDIAEKDGSGGKDAVDDRLGRRAFSGTGNGSPDQLGRKVCEEMSEELSEMHGIYPWGGSG</sequence>
<dbReference type="EMBL" id="KV423996">
    <property type="protein sequence ID" value="KZT55387.1"/>
    <property type="molecule type" value="Genomic_DNA"/>
</dbReference>
<organism evidence="3 4">
    <name type="scientific">Calocera cornea HHB12733</name>
    <dbReference type="NCBI Taxonomy" id="1353952"/>
    <lineage>
        <taxon>Eukaryota</taxon>
        <taxon>Fungi</taxon>
        <taxon>Dikarya</taxon>
        <taxon>Basidiomycota</taxon>
        <taxon>Agaricomycotina</taxon>
        <taxon>Dacrymycetes</taxon>
        <taxon>Dacrymycetales</taxon>
        <taxon>Dacrymycetaceae</taxon>
        <taxon>Calocera</taxon>
    </lineage>
</organism>
<keyword evidence="2" id="KW-0472">Membrane</keyword>
<keyword evidence="4" id="KW-1185">Reference proteome</keyword>
<proteinExistence type="predicted"/>
<reference evidence="3 4" key="1">
    <citation type="journal article" date="2016" name="Mol. Biol. Evol.">
        <title>Comparative Genomics of Early-Diverging Mushroom-Forming Fungi Provides Insights into the Origins of Lignocellulose Decay Capabilities.</title>
        <authorList>
            <person name="Nagy L.G."/>
            <person name="Riley R."/>
            <person name="Tritt A."/>
            <person name="Adam C."/>
            <person name="Daum C."/>
            <person name="Floudas D."/>
            <person name="Sun H."/>
            <person name="Yadav J.S."/>
            <person name="Pangilinan J."/>
            <person name="Larsson K.H."/>
            <person name="Matsuura K."/>
            <person name="Barry K."/>
            <person name="Labutti K."/>
            <person name="Kuo R."/>
            <person name="Ohm R.A."/>
            <person name="Bhattacharya S.S."/>
            <person name="Shirouzu T."/>
            <person name="Yoshinaga Y."/>
            <person name="Martin F.M."/>
            <person name="Grigoriev I.V."/>
            <person name="Hibbett D.S."/>
        </authorList>
    </citation>
    <scope>NUCLEOTIDE SEQUENCE [LARGE SCALE GENOMIC DNA]</scope>
    <source>
        <strain evidence="3 4">HHB12733</strain>
    </source>
</reference>
<dbReference type="Proteomes" id="UP000076842">
    <property type="component" value="Unassembled WGS sequence"/>
</dbReference>
<name>A0A165ERH7_9BASI</name>
<dbReference type="OrthoDB" id="2564232at2759"/>
<gene>
    <name evidence="3" type="ORF">CALCODRAFT_484841</name>
</gene>
<evidence type="ECO:0000256" key="1">
    <source>
        <dbReference type="SAM" id="MobiDB-lite"/>
    </source>
</evidence>
<protein>
    <submittedName>
        <fullName evidence="3">Uncharacterized protein</fullName>
    </submittedName>
</protein>
<evidence type="ECO:0000313" key="4">
    <source>
        <dbReference type="Proteomes" id="UP000076842"/>
    </source>
</evidence>